<name>A0A166IQ93_9AGAM</name>
<evidence type="ECO:0000313" key="4">
    <source>
        <dbReference type="Proteomes" id="UP000076798"/>
    </source>
</evidence>
<feature type="region of interest" description="Disordered" evidence="1">
    <location>
        <begin position="347"/>
        <end position="451"/>
    </location>
</feature>
<gene>
    <name evidence="3" type="ORF">SISSUDRAFT_1056980</name>
</gene>
<evidence type="ECO:0000256" key="1">
    <source>
        <dbReference type="SAM" id="MobiDB-lite"/>
    </source>
</evidence>
<dbReference type="Proteomes" id="UP000076798">
    <property type="component" value="Unassembled WGS sequence"/>
</dbReference>
<protein>
    <submittedName>
        <fullName evidence="3">Uncharacterized protein</fullName>
    </submittedName>
</protein>
<evidence type="ECO:0000313" key="3">
    <source>
        <dbReference type="EMBL" id="KZT43961.1"/>
    </source>
</evidence>
<feature type="transmembrane region" description="Helical" evidence="2">
    <location>
        <begin position="241"/>
        <end position="264"/>
    </location>
</feature>
<organism evidence="3 4">
    <name type="scientific">Sistotremastrum suecicum HHB10207 ss-3</name>
    <dbReference type="NCBI Taxonomy" id="1314776"/>
    <lineage>
        <taxon>Eukaryota</taxon>
        <taxon>Fungi</taxon>
        <taxon>Dikarya</taxon>
        <taxon>Basidiomycota</taxon>
        <taxon>Agaricomycotina</taxon>
        <taxon>Agaricomycetes</taxon>
        <taxon>Sistotremastrales</taxon>
        <taxon>Sistotremastraceae</taxon>
        <taxon>Sistotremastrum</taxon>
    </lineage>
</organism>
<reference evidence="3 4" key="1">
    <citation type="journal article" date="2016" name="Mol. Biol. Evol.">
        <title>Comparative Genomics of Early-Diverging Mushroom-Forming Fungi Provides Insights into the Origins of Lignocellulose Decay Capabilities.</title>
        <authorList>
            <person name="Nagy L.G."/>
            <person name="Riley R."/>
            <person name="Tritt A."/>
            <person name="Adam C."/>
            <person name="Daum C."/>
            <person name="Floudas D."/>
            <person name="Sun H."/>
            <person name="Yadav J.S."/>
            <person name="Pangilinan J."/>
            <person name="Larsson K.H."/>
            <person name="Matsuura K."/>
            <person name="Barry K."/>
            <person name="Labutti K."/>
            <person name="Kuo R."/>
            <person name="Ohm R.A."/>
            <person name="Bhattacharya S.S."/>
            <person name="Shirouzu T."/>
            <person name="Yoshinaga Y."/>
            <person name="Martin F.M."/>
            <person name="Grigoriev I.V."/>
            <person name="Hibbett D.S."/>
        </authorList>
    </citation>
    <scope>NUCLEOTIDE SEQUENCE [LARGE SCALE GENOMIC DNA]</scope>
    <source>
        <strain evidence="3 4">HHB10207 ss-3</strain>
    </source>
</reference>
<sequence length="451" mass="48307">MALPPAPWDNQIFNFGWNPYSLELVACDHVAFAWGDNFNASPNSTGPYTLTVYSGFAQPLSFNVGTGNSVSWLANIPPGNSYMFGMTDAHGFSGGISQIVQLDSPLNACDIEQFQPNTLEYELLSPTSSQCGLLQLLVKNGAPPYQLQVIVENHQPKTLNFTSELLEYVIDLPSATRFYLALTDSTGKSSMEGLNTVVPSSNSSCINAAATATVGYAPQATYSLPLSATNTAGTKHKNAGAIAGGVVGGVAFVFLIFLLVFFLFPRIKQRLQLDQPGRQGVRELDLEEVREMDNRIISPTAVHAPYTPWSHSHTQNTTVTPVSFGQAYTADAQGPSGGILLQTPMARGKGAALARPQPSDLDQNTSTWDTPDASTVARGGATSSTSGTRPSTPHFNSSSSAAPLLEDRIAEERHEDGEGDQAVEPLPLYYAEPGASPRVIEEPSQDSQYQQ</sequence>
<feature type="compositionally biased region" description="Polar residues" evidence="1">
    <location>
        <begin position="360"/>
        <end position="369"/>
    </location>
</feature>
<keyword evidence="2" id="KW-0472">Membrane</keyword>
<evidence type="ECO:0000256" key="2">
    <source>
        <dbReference type="SAM" id="Phobius"/>
    </source>
</evidence>
<dbReference type="AlphaFoldDB" id="A0A166IQ93"/>
<accession>A0A166IQ93</accession>
<keyword evidence="4" id="KW-1185">Reference proteome</keyword>
<feature type="compositionally biased region" description="Basic and acidic residues" evidence="1">
    <location>
        <begin position="405"/>
        <end position="416"/>
    </location>
</feature>
<dbReference type="EMBL" id="KV428005">
    <property type="protein sequence ID" value="KZT43961.1"/>
    <property type="molecule type" value="Genomic_DNA"/>
</dbReference>
<dbReference type="OrthoDB" id="2527908at2759"/>
<keyword evidence="2" id="KW-1133">Transmembrane helix</keyword>
<proteinExistence type="predicted"/>
<feature type="compositionally biased region" description="Low complexity" evidence="1">
    <location>
        <begin position="373"/>
        <end position="393"/>
    </location>
</feature>
<keyword evidence="2" id="KW-0812">Transmembrane</keyword>